<keyword evidence="2" id="KW-1185">Reference proteome</keyword>
<evidence type="ECO:0008006" key="3">
    <source>
        <dbReference type="Google" id="ProtNLM"/>
    </source>
</evidence>
<dbReference type="Proteomes" id="UP000004129">
    <property type="component" value="Unassembled WGS sequence"/>
</dbReference>
<dbReference type="Pfam" id="PF13489">
    <property type="entry name" value="Methyltransf_23"/>
    <property type="match status" value="1"/>
</dbReference>
<dbReference type="HOGENOM" id="CLU_106195_0_0_9"/>
<name>G5GRI2_9FIRM</name>
<dbReference type="SUPFAM" id="SSF53335">
    <property type="entry name" value="S-adenosyl-L-methionine-dependent methyltransferases"/>
    <property type="match status" value="1"/>
</dbReference>
<dbReference type="eggNOG" id="COG2227">
    <property type="taxonomic scope" value="Bacteria"/>
</dbReference>
<dbReference type="RefSeq" id="WP_006693298.1">
    <property type="nucleotide sequence ID" value="NZ_JH376800.1"/>
</dbReference>
<dbReference type="Gene3D" id="3.40.50.150">
    <property type="entry name" value="Vaccinia Virus protein VP39"/>
    <property type="match status" value="1"/>
</dbReference>
<gene>
    <name evidence="1" type="ORF">HMPREF9334_01863</name>
</gene>
<dbReference type="STRING" id="679201.HMPREF9334_01863"/>
<reference evidence="1 2" key="1">
    <citation type="submission" date="2011-08" db="EMBL/GenBank/DDBJ databases">
        <title>The Genome Sequence of Selenomonas infelix ATCC 43532.</title>
        <authorList>
            <consortium name="The Broad Institute Genome Sequencing Platform"/>
            <person name="Earl A."/>
            <person name="Ward D."/>
            <person name="Feldgarden M."/>
            <person name="Gevers D."/>
            <person name="Izard J."/>
            <person name="Blanton J.M."/>
            <person name="Baranova O.V."/>
            <person name="Dewhirst F.E."/>
            <person name="Young S.K."/>
            <person name="Zeng Q."/>
            <person name="Gargeya S."/>
            <person name="Fitzgerald M."/>
            <person name="Haas B."/>
            <person name="Abouelleil A."/>
            <person name="Alvarado L."/>
            <person name="Arachchi H.M."/>
            <person name="Berlin A."/>
            <person name="Brown A."/>
            <person name="Chapman S.B."/>
            <person name="Chen Z."/>
            <person name="Dunbar C."/>
            <person name="Freedman E."/>
            <person name="Gearin G."/>
            <person name="Gellesch M."/>
            <person name="Goldberg J."/>
            <person name="Griggs A."/>
            <person name="Gujja S."/>
            <person name="Heiman D."/>
            <person name="Howarth C."/>
            <person name="Larson L."/>
            <person name="Lui A."/>
            <person name="MacDonald P.J.P."/>
            <person name="Montmayeur A."/>
            <person name="Murphy C."/>
            <person name="Neiman D."/>
            <person name="Pearson M."/>
            <person name="Priest M."/>
            <person name="Roberts A."/>
            <person name="Saif S."/>
            <person name="Shea T."/>
            <person name="Shenoy N."/>
            <person name="Sisk P."/>
            <person name="Stolte C."/>
            <person name="Sykes S."/>
            <person name="Wortman J."/>
            <person name="Nusbaum C."/>
            <person name="Birren B."/>
        </authorList>
    </citation>
    <scope>NUCLEOTIDE SEQUENCE [LARGE SCALE GENOMIC DNA]</scope>
    <source>
        <strain evidence="1 2">ATCC 43532</strain>
    </source>
</reference>
<evidence type="ECO:0000313" key="1">
    <source>
        <dbReference type="EMBL" id="EHG19548.1"/>
    </source>
</evidence>
<accession>G5GRI2</accession>
<evidence type="ECO:0000313" key="2">
    <source>
        <dbReference type="Proteomes" id="UP000004129"/>
    </source>
</evidence>
<dbReference type="EMBL" id="ACZM01000018">
    <property type="protein sequence ID" value="EHG19548.1"/>
    <property type="molecule type" value="Genomic_DNA"/>
</dbReference>
<proteinExistence type="predicted"/>
<dbReference type="OrthoDB" id="9815923at2"/>
<sequence>MPYADHVIYRKEEIMRLCAGKRVLHLGFIQHHDLYEKKIAENDWLHEKIAGIAKSVVGLDYLKEDVDIIRKKYGYECYYADVTDTSLMERLGDKIGQFDVVVCGELIEHVANPGLMLKNIRPFLNSRGRLIVTTPNPWCYRRIRLMMAGCLEKSWLNKEHVAWYSYQTLCQILERYGYQEVCYDFYRAENPYDEGIKTKIKKILLGIIIRDQRYLEDGLFFVAQKV</sequence>
<dbReference type="InterPro" id="IPR029063">
    <property type="entry name" value="SAM-dependent_MTases_sf"/>
</dbReference>
<protein>
    <recommendedName>
        <fullName evidence="3">Methyltransferase type 11 domain-containing protein</fullName>
    </recommendedName>
</protein>
<dbReference type="AlphaFoldDB" id="G5GRI2"/>
<comment type="caution">
    <text evidence="1">The sequence shown here is derived from an EMBL/GenBank/DDBJ whole genome shotgun (WGS) entry which is preliminary data.</text>
</comment>
<organism evidence="1 2">
    <name type="scientific">Selenomonas infelix ATCC 43532</name>
    <dbReference type="NCBI Taxonomy" id="679201"/>
    <lineage>
        <taxon>Bacteria</taxon>
        <taxon>Bacillati</taxon>
        <taxon>Bacillota</taxon>
        <taxon>Negativicutes</taxon>
        <taxon>Selenomonadales</taxon>
        <taxon>Selenomonadaceae</taxon>
        <taxon>Selenomonas</taxon>
    </lineage>
</organism>